<keyword evidence="1" id="KW-0732">Signal</keyword>
<sequence length="361" mass="39862">MLFRRHLLQAAAMAPLLGAASGWALSPRVLQFPRDHGAHPELRTEWWYLTGQAQTSAGREFGFQVTFFRSRVDGTQAMTSRLAARQLLFAHAAITDVAGDGSGGKLWHDERIARWNGAPGGATDASLQDTAVQLSGWLFRRQADGYATRISGDDLNLNLRAQPSQPLLLQGDQGLSRKGPEAAQASHYYSQPQLVVSGSLGLQGQRFEVTGRAWLDHEWSEALLHPEAVGWDWIGMNLDDGSALTAFQLRRADGSALWAGGSLRRPAEVVPRIFVHDELRFEPVRWWTSAQTGARYPVEWRVASPAGVHTVRARLDAQELDARASTGNVYWEGLSLLLDARGQKVGQGYLEMTGYAQRLRL</sequence>
<dbReference type="Pfam" id="PF07143">
    <property type="entry name" value="CrtC"/>
    <property type="match status" value="1"/>
</dbReference>
<keyword evidence="4" id="KW-1185">Reference proteome</keyword>
<dbReference type="Gene3D" id="2.40.370.10">
    <property type="entry name" value="AttH-like domain"/>
    <property type="match status" value="2"/>
</dbReference>
<dbReference type="Pfam" id="PF17186">
    <property type="entry name" value="Lipocalin_9"/>
    <property type="match status" value="1"/>
</dbReference>
<dbReference type="InterPro" id="IPR023374">
    <property type="entry name" value="AttH-like_dom_sf"/>
</dbReference>
<dbReference type="Proteomes" id="UP001596457">
    <property type="component" value="Unassembled WGS sequence"/>
</dbReference>
<dbReference type="PANTHER" id="PTHR38591">
    <property type="entry name" value="HYDROLASE"/>
    <property type="match status" value="1"/>
</dbReference>
<dbReference type="PANTHER" id="PTHR38591:SF1">
    <property type="entry name" value="BLL1000 PROTEIN"/>
    <property type="match status" value="1"/>
</dbReference>
<dbReference type="InterPro" id="IPR010791">
    <property type="entry name" value="AttH_dom"/>
</dbReference>
<organism evidence="3 4">
    <name type="scientific">Hydrogenophaga defluvii</name>
    <dbReference type="NCBI Taxonomy" id="249410"/>
    <lineage>
        <taxon>Bacteria</taxon>
        <taxon>Pseudomonadati</taxon>
        <taxon>Pseudomonadota</taxon>
        <taxon>Betaproteobacteria</taxon>
        <taxon>Burkholderiales</taxon>
        <taxon>Comamonadaceae</taxon>
        <taxon>Hydrogenophaga</taxon>
    </lineage>
</organism>
<dbReference type="EMBL" id="JBHTBZ010000009">
    <property type="protein sequence ID" value="MFC7459470.1"/>
    <property type="molecule type" value="Genomic_DNA"/>
</dbReference>
<dbReference type="SUPFAM" id="SSF159245">
    <property type="entry name" value="AttH-like"/>
    <property type="match status" value="1"/>
</dbReference>
<name>A0ABW2S8S4_9BURK</name>
<reference evidence="4" key="1">
    <citation type="journal article" date="2019" name="Int. J. Syst. Evol. Microbiol.">
        <title>The Global Catalogue of Microorganisms (GCM) 10K type strain sequencing project: providing services to taxonomists for standard genome sequencing and annotation.</title>
        <authorList>
            <consortium name="The Broad Institute Genomics Platform"/>
            <consortium name="The Broad Institute Genome Sequencing Center for Infectious Disease"/>
            <person name="Wu L."/>
            <person name="Ma J."/>
        </authorList>
    </citation>
    <scope>NUCLEOTIDE SEQUENCE [LARGE SCALE GENOMIC DNA]</scope>
    <source>
        <strain evidence="4">CCUG 53903</strain>
    </source>
</reference>
<dbReference type="RefSeq" id="WP_382198716.1">
    <property type="nucleotide sequence ID" value="NZ_JBHTBZ010000009.1"/>
</dbReference>
<feature type="chain" id="PRO_5045497065" evidence="1">
    <location>
        <begin position="25"/>
        <end position="361"/>
    </location>
</feature>
<comment type="caution">
    <text evidence="3">The sequence shown here is derived from an EMBL/GenBank/DDBJ whole genome shotgun (WGS) entry which is preliminary data.</text>
</comment>
<accession>A0ABW2S8S4</accession>
<evidence type="ECO:0000313" key="4">
    <source>
        <dbReference type="Proteomes" id="UP001596457"/>
    </source>
</evidence>
<proteinExistence type="predicted"/>
<evidence type="ECO:0000259" key="2">
    <source>
        <dbReference type="Pfam" id="PF07143"/>
    </source>
</evidence>
<protein>
    <submittedName>
        <fullName evidence="3">Lipocalin-like domain-containing protein</fullName>
    </submittedName>
</protein>
<evidence type="ECO:0000256" key="1">
    <source>
        <dbReference type="SAM" id="SignalP"/>
    </source>
</evidence>
<feature type="signal peptide" evidence="1">
    <location>
        <begin position="1"/>
        <end position="24"/>
    </location>
</feature>
<feature type="domain" description="AttH" evidence="2">
    <location>
        <begin position="44"/>
        <end position="221"/>
    </location>
</feature>
<gene>
    <name evidence="3" type="ORF">ACFQU0_03405</name>
</gene>
<evidence type="ECO:0000313" key="3">
    <source>
        <dbReference type="EMBL" id="MFC7459470.1"/>
    </source>
</evidence>